<evidence type="ECO:0000313" key="2">
    <source>
        <dbReference type="EMBL" id="BCR36510.1"/>
    </source>
</evidence>
<dbReference type="GO" id="GO:0008080">
    <property type="term" value="F:N-acetyltransferase activity"/>
    <property type="evidence" value="ECO:0007669"/>
    <property type="project" value="InterPro"/>
</dbReference>
<dbReference type="PROSITE" id="PS51186">
    <property type="entry name" value="GNAT"/>
    <property type="match status" value="1"/>
</dbReference>
<dbReference type="RefSeq" id="WP_176239879.1">
    <property type="nucleotide sequence ID" value="NZ_AP024412.1"/>
</dbReference>
<evidence type="ECO:0000313" key="3">
    <source>
        <dbReference type="Proteomes" id="UP000620133"/>
    </source>
</evidence>
<dbReference type="KEGG" id="manr:MPAN_014030"/>
<dbReference type="PANTHER" id="PTHR13947:SF37">
    <property type="entry name" value="LD18367P"/>
    <property type="match status" value="1"/>
</dbReference>
<keyword evidence="3" id="KW-1185">Reference proteome</keyword>
<sequence length="267" mass="31428">MINKENIEIRPYKIADYSQVVDILILSFESKFKKLTNLETNNLKSYMMDALLFDNQPQDGYFVATIKNEVVGVVKATYSNKAKVNNTNKTSFFYLEKKYGLRNVIKLRFAMILLSDSTNKGEYYIEHIAVSERARGHGIGTKLLEKVFDEANRLDEIDKVTLYVAGTNQGAVKLYERIGFKTIKKRKSFLMQLVFKKRTWFFMSKYLNGESRPKLTLNRYWWLGLLGLIGFVYINDIRNVFIHGENYFILLNLLWFSWFIYFIPSKR</sequence>
<dbReference type="EMBL" id="AP024412">
    <property type="protein sequence ID" value="BCR36510.1"/>
    <property type="molecule type" value="Genomic_DNA"/>
</dbReference>
<dbReference type="Pfam" id="PF00583">
    <property type="entry name" value="Acetyltransf_1"/>
    <property type="match status" value="1"/>
</dbReference>
<protein>
    <submittedName>
        <fullName evidence="2">N-acetyltransferase</fullName>
    </submittedName>
</protein>
<dbReference type="InterPro" id="IPR000182">
    <property type="entry name" value="GNAT_dom"/>
</dbReference>
<gene>
    <name evidence="2" type="ORF">MPAN_014030</name>
</gene>
<organism evidence="2 3">
    <name type="scientific">Mariniplasma anaerobium</name>
    <dbReference type="NCBI Taxonomy" id="2735436"/>
    <lineage>
        <taxon>Bacteria</taxon>
        <taxon>Bacillati</taxon>
        <taxon>Mycoplasmatota</taxon>
        <taxon>Mollicutes</taxon>
        <taxon>Acholeplasmatales</taxon>
        <taxon>Acholeplasmataceae</taxon>
        <taxon>Mariniplasma</taxon>
    </lineage>
</organism>
<dbReference type="SUPFAM" id="SSF55729">
    <property type="entry name" value="Acyl-CoA N-acyltransferases (Nat)"/>
    <property type="match status" value="1"/>
</dbReference>
<dbReference type="Proteomes" id="UP000620133">
    <property type="component" value="Chromosome"/>
</dbReference>
<dbReference type="InterPro" id="IPR050769">
    <property type="entry name" value="NAT_camello-type"/>
</dbReference>
<dbReference type="Gene3D" id="3.40.630.30">
    <property type="match status" value="1"/>
</dbReference>
<dbReference type="CDD" id="cd04301">
    <property type="entry name" value="NAT_SF"/>
    <property type="match status" value="1"/>
</dbReference>
<evidence type="ECO:0000256" key="1">
    <source>
        <dbReference type="ARBA" id="ARBA00022679"/>
    </source>
</evidence>
<proteinExistence type="predicted"/>
<name>A0A7U9TIJ7_9MOLU</name>
<dbReference type="AlphaFoldDB" id="A0A7U9TIJ7"/>
<accession>A0A7U9TIJ7</accession>
<reference evidence="2" key="1">
    <citation type="submission" date="2021-01" db="EMBL/GenBank/DDBJ databases">
        <title>Draft genome sequence of Acholeplasmataceae bacterium strain Mahy22.</title>
        <authorList>
            <person name="Watanabe M."/>
            <person name="Kojima H."/>
            <person name="Fukui M."/>
        </authorList>
    </citation>
    <scope>NUCLEOTIDE SEQUENCE</scope>
    <source>
        <strain evidence="2">Mahy22</strain>
    </source>
</reference>
<dbReference type="InterPro" id="IPR016181">
    <property type="entry name" value="Acyl_CoA_acyltransferase"/>
</dbReference>
<keyword evidence="1" id="KW-0808">Transferase</keyword>
<dbReference type="PANTHER" id="PTHR13947">
    <property type="entry name" value="GNAT FAMILY N-ACETYLTRANSFERASE"/>
    <property type="match status" value="1"/>
</dbReference>